<dbReference type="PROSITE" id="PS01179">
    <property type="entry name" value="PID"/>
    <property type="match status" value="1"/>
</dbReference>
<gene>
    <name evidence="6" type="ORF">Z043_111153</name>
</gene>
<dbReference type="PRINTS" id="PR00401">
    <property type="entry name" value="SH2DOMAIN"/>
</dbReference>
<dbReference type="SUPFAM" id="SSF55550">
    <property type="entry name" value="SH2 domain"/>
    <property type="match status" value="1"/>
</dbReference>
<dbReference type="SMART" id="SM00462">
    <property type="entry name" value="PTB"/>
    <property type="match status" value="1"/>
</dbReference>
<evidence type="ECO:0000313" key="6">
    <source>
        <dbReference type="EMBL" id="KPP70046.1"/>
    </source>
</evidence>
<dbReference type="Gene3D" id="3.30.505.10">
    <property type="entry name" value="SH2 domain"/>
    <property type="match status" value="1"/>
</dbReference>
<reference evidence="6 7" key="1">
    <citation type="submission" date="2015-08" db="EMBL/GenBank/DDBJ databases">
        <title>The genome of the Asian arowana (Scleropages formosus).</title>
        <authorList>
            <person name="Tan M.H."/>
            <person name="Gan H.M."/>
            <person name="Croft L.J."/>
            <person name="Austin C.M."/>
        </authorList>
    </citation>
    <scope>NUCLEOTIDE SEQUENCE [LARGE SCALE GENOMIC DNA]</scope>
    <source>
        <strain evidence="6">Aro1</strain>
    </source>
</reference>
<dbReference type="FunFam" id="2.30.29.30:FF:000036">
    <property type="entry name" value="SHC-transforming protein 1 isoform 3"/>
    <property type="match status" value="1"/>
</dbReference>
<dbReference type="Proteomes" id="UP000034805">
    <property type="component" value="Unassembled WGS sequence"/>
</dbReference>
<proteinExistence type="predicted"/>
<dbReference type="EMBL" id="JARO02003660">
    <property type="protein sequence ID" value="KPP70046.1"/>
    <property type="molecule type" value="Genomic_DNA"/>
</dbReference>
<dbReference type="GO" id="GO:0030971">
    <property type="term" value="F:receptor tyrosine kinase binding"/>
    <property type="evidence" value="ECO:0007669"/>
    <property type="project" value="TreeGrafter"/>
</dbReference>
<dbReference type="InterPro" id="IPR000980">
    <property type="entry name" value="SH2"/>
</dbReference>
<accession>A0A0P7YQF4</accession>
<feature type="signal peptide" evidence="3">
    <location>
        <begin position="1"/>
        <end position="30"/>
    </location>
</feature>
<dbReference type="GO" id="GO:0007169">
    <property type="term" value="P:cell surface receptor protein tyrosine kinase signaling pathway"/>
    <property type="evidence" value="ECO:0007669"/>
    <property type="project" value="TreeGrafter"/>
</dbReference>
<dbReference type="GO" id="GO:0005886">
    <property type="term" value="C:plasma membrane"/>
    <property type="evidence" value="ECO:0007669"/>
    <property type="project" value="TreeGrafter"/>
</dbReference>
<dbReference type="STRING" id="113540.ENSSFOP00015020713"/>
<dbReference type="Gene3D" id="2.30.29.30">
    <property type="entry name" value="Pleckstrin-homology domain (PH domain)/Phosphotyrosine-binding domain (PTB)"/>
    <property type="match status" value="1"/>
</dbReference>
<evidence type="ECO:0000259" key="5">
    <source>
        <dbReference type="PROSITE" id="PS50001"/>
    </source>
</evidence>
<keyword evidence="3" id="KW-0732">Signal</keyword>
<evidence type="ECO:0000256" key="1">
    <source>
        <dbReference type="ARBA" id="ARBA00022999"/>
    </source>
</evidence>
<dbReference type="InterPro" id="IPR006020">
    <property type="entry name" value="PTB/PI_dom"/>
</dbReference>
<evidence type="ECO:0000259" key="4">
    <source>
        <dbReference type="PROSITE" id="PS01179"/>
    </source>
</evidence>
<dbReference type="PANTHER" id="PTHR10337">
    <property type="entry name" value="SHC TRANSFORMING PROTEIN"/>
    <property type="match status" value="1"/>
</dbReference>
<dbReference type="FunFam" id="3.30.505.10:FF:000005">
    <property type="entry name" value="SHC-transforming protein 1 isoform 3"/>
    <property type="match status" value="1"/>
</dbReference>
<dbReference type="InterPro" id="IPR036860">
    <property type="entry name" value="SH2_dom_sf"/>
</dbReference>
<sequence>MNRGWSSNSSHEWYQFSICFFVLLFPLVSQRISPGSGDTHFGQSGMLHRTKYSRFRNDSVTSLEDSSGGPTALPAVAKPAPCPNATPLPYLAPWPAFRAPHSPTGAPEEGATTLCTLIPRMAGMKINTSSGLLALKGLALSSKQTPRSKLTADCSPGRNPAAFFQSPPHVDSERGSAQPERLLSFPKPSLGCESHLELGTSFNIRYMGCLEVMQSMRLLDFETRTQVTREAISRLCDCVPGVKAALKHRKPPNKELSAILGKSNLQFSGMNIKLNISTNSLSLTTLGSQQTIVHHHMQSISFASGGDPDTTDYVAYVAKDPVNHRACHILECPDGVAQEVINTIGQAFELRFRQVLNNPSALLATTQRSVSPLFHEAVSKALLTFCLIDPEDFGRGAVADGGWCPESSEVHQYYNEIPGKQPPPGGLLDMRVKTEAILVSPGGCQMEDEKLQWIGCPQNVSTYENCALTSKRLLSAADAKQGVAPIPVESVEGAEAAYSTLGDASTFPDVLQHIQELLQCEAWYHGQMSRHEAESLLMDSGDFLVRESSSLPGQYVLSGLQGATAKHLLLVDPEGMVRTKDHIFKSVGHLIRYHMDSQRPIVSCGSELCLKQPVVQKQH</sequence>
<comment type="caution">
    <text evidence="6">The sequence shown here is derived from an EMBL/GenBank/DDBJ whole genome shotgun (WGS) entry which is preliminary data.</text>
</comment>
<dbReference type="PRINTS" id="PR00629">
    <property type="entry name" value="SHCPIDOMAIN"/>
</dbReference>
<dbReference type="InterPro" id="IPR011993">
    <property type="entry name" value="PH-like_dom_sf"/>
</dbReference>
<dbReference type="CDD" id="cd01209">
    <property type="entry name" value="PTB_Shc"/>
    <property type="match status" value="1"/>
</dbReference>
<keyword evidence="1 2" id="KW-0727">SH2 domain</keyword>
<dbReference type="CDD" id="cd09925">
    <property type="entry name" value="SH2_SHC"/>
    <property type="match status" value="1"/>
</dbReference>
<dbReference type="SUPFAM" id="SSF50729">
    <property type="entry name" value="PH domain-like"/>
    <property type="match status" value="1"/>
</dbReference>
<dbReference type="SMART" id="SM00252">
    <property type="entry name" value="SH2"/>
    <property type="match status" value="1"/>
</dbReference>
<dbReference type="Pfam" id="PF00017">
    <property type="entry name" value="SH2"/>
    <property type="match status" value="1"/>
</dbReference>
<feature type="domain" description="PID" evidence="4">
    <location>
        <begin position="199"/>
        <end position="370"/>
    </location>
</feature>
<evidence type="ECO:0000256" key="2">
    <source>
        <dbReference type="PROSITE-ProRule" id="PRU00191"/>
    </source>
</evidence>
<evidence type="ECO:0000313" key="7">
    <source>
        <dbReference type="Proteomes" id="UP000034805"/>
    </source>
</evidence>
<name>A0A0P7YQF4_SCLFO</name>
<dbReference type="InterPro" id="IPR051235">
    <property type="entry name" value="CEP152/SHC-Transforming"/>
</dbReference>
<dbReference type="Pfam" id="PF00640">
    <property type="entry name" value="PID"/>
    <property type="match status" value="1"/>
</dbReference>
<dbReference type="PROSITE" id="PS50001">
    <property type="entry name" value="SH2"/>
    <property type="match status" value="1"/>
</dbReference>
<dbReference type="InterPro" id="IPR006019">
    <property type="entry name" value="PID_Shc-like"/>
</dbReference>
<evidence type="ECO:0000256" key="3">
    <source>
        <dbReference type="SAM" id="SignalP"/>
    </source>
</evidence>
<dbReference type="AlphaFoldDB" id="A0A0P7YQF4"/>
<feature type="chain" id="PRO_5006146536" evidence="3">
    <location>
        <begin position="31"/>
        <end position="619"/>
    </location>
</feature>
<protein>
    <submittedName>
        <fullName evidence="6">SHC-transforming protein 4-like</fullName>
    </submittedName>
</protein>
<organism evidence="6 7">
    <name type="scientific">Scleropages formosus</name>
    <name type="common">Asian bonytongue</name>
    <name type="synonym">Osteoglossum formosum</name>
    <dbReference type="NCBI Taxonomy" id="113540"/>
    <lineage>
        <taxon>Eukaryota</taxon>
        <taxon>Metazoa</taxon>
        <taxon>Chordata</taxon>
        <taxon>Craniata</taxon>
        <taxon>Vertebrata</taxon>
        <taxon>Euteleostomi</taxon>
        <taxon>Actinopterygii</taxon>
        <taxon>Neopterygii</taxon>
        <taxon>Teleostei</taxon>
        <taxon>Osteoglossocephala</taxon>
        <taxon>Osteoglossomorpha</taxon>
        <taxon>Osteoglossiformes</taxon>
        <taxon>Osteoglossidae</taxon>
        <taxon>Scleropages</taxon>
    </lineage>
</organism>
<dbReference type="PANTHER" id="PTHR10337:SF12">
    <property type="entry name" value="SHC-TRANSFORMING PROTEIN 4"/>
    <property type="match status" value="1"/>
</dbReference>
<dbReference type="InterPro" id="IPR035676">
    <property type="entry name" value="SHC_SH2"/>
</dbReference>
<feature type="domain" description="SH2" evidence="5">
    <location>
        <begin position="523"/>
        <end position="614"/>
    </location>
</feature>
<dbReference type="GO" id="GO:0035556">
    <property type="term" value="P:intracellular signal transduction"/>
    <property type="evidence" value="ECO:0007669"/>
    <property type="project" value="InterPro"/>
</dbReference>